<dbReference type="Proteomes" id="UP000076078">
    <property type="component" value="Unassembled WGS sequence"/>
</dbReference>
<sequence>MLMINIRLLIIDYLNSNSDLLNFISTSKSYYELKNRITFIRFPEYNVVEYYTTIDKNEETLSNTQSLLKRLWNKLSFKDNNNDNNNSKISKDYSMYLQNLPKRYKRMVMKVENIPPTTNTYYYIKLFKIFDTMYIESLEIDKDFELLLRVGVYAWPKGLKRLVMGMAHRYYGNTEPINIQKNFLPEGLETLVLGFRFTHKLIPGSLPQSLTDITIYNSDCIDLLNIDQVIPSACKMLKFKFKFESTLVPGTLVLHSLKGLETLELYTGSSLCLSGFLRDGIKTLRIGNGNEHFPDLLKNNILPSTLTDLTLSNFNFKIPPGVFPSSLTRLQMGFYDWHPLAIDTLPQSITDLSLLRYSFPLTKNSLPMSLKYLNLGQHYNYPLLMGLLPPTIKELRFSEDSFFNTEIHQLPESLELLKLGSMFNQSLDTVSYLRFLRVLYIGIRFCHPLPPLPQSLRELYIECCYEETLLRYPLPDKLYKLAINQFPETLEFQLNRKVLPDSINILVLGRCFSQVIQPDLTLPKSLSHLEFGYRYNKSLQEGSLPEGLSILKFNEGYKQYITKPMLPSTLSQIHITQEQRPFLPKILPLYCRVFITKTL</sequence>
<gene>
    <name evidence="2" type="ORF">DLAC_01705</name>
</gene>
<evidence type="ECO:0000256" key="1">
    <source>
        <dbReference type="ARBA" id="ARBA00022737"/>
    </source>
</evidence>
<dbReference type="Gene3D" id="3.80.10.10">
    <property type="entry name" value="Ribonuclease Inhibitor"/>
    <property type="match status" value="1"/>
</dbReference>
<dbReference type="InterPro" id="IPR008615">
    <property type="entry name" value="FNIP"/>
</dbReference>
<dbReference type="SUPFAM" id="SSF52058">
    <property type="entry name" value="L domain-like"/>
    <property type="match status" value="1"/>
</dbReference>
<dbReference type="PANTHER" id="PTHR32134:SF92">
    <property type="entry name" value="FNIP REPEAT-CONTAINING PROTEIN"/>
    <property type="match status" value="1"/>
</dbReference>
<evidence type="ECO:0000313" key="3">
    <source>
        <dbReference type="Proteomes" id="UP000076078"/>
    </source>
</evidence>
<dbReference type="PANTHER" id="PTHR32134">
    <property type="entry name" value="FNIP REPEAT-CONTAINING PROTEIN"/>
    <property type="match status" value="1"/>
</dbReference>
<accession>A0A152A651</accession>
<dbReference type="OrthoDB" id="18551at2759"/>
<proteinExistence type="predicted"/>
<keyword evidence="3" id="KW-1185">Reference proteome</keyword>
<dbReference type="FunCoup" id="A0A152A651">
    <property type="interactions" value="288"/>
</dbReference>
<dbReference type="AlphaFoldDB" id="A0A152A651"/>
<dbReference type="InParanoid" id="A0A152A651"/>
<reference evidence="2 3" key="1">
    <citation type="submission" date="2015-12" db="EMBL/GenBank/DDBJ databases">
        <title>Dictyostelia acquired genes for synthesis and detection of signals that induce cell-type specialization by lateral gene transfer from prokaryotes.</title>
        <authorList>
            <person name="Gloeckner G."/>
            <person name="Schaap P."/>
        </authorList>
    </citation>
    <scope>NUCLEOTIDE SEQUENCE [LARGE SCALE GENOMIC DNA]</scope>
    <source>
        <strain evidence="2 3">TK</strain>
    </source>
</reference>
<dbReference type="EMBL" id="LODT01000006">
    <property type="protein sequence ID" value="KYR01700.1"/>
    <property type="molecule type" value="Genomic_DNA"/>
</dbReference>
<name>A0A152A651_TIELA</name>
<comment type="caution">
    <text evidence="2">The sequence shown here is derived from an EMBL/GenBank/DDBJ whole genome shotgun (WGS) entry which is preliminary data.</text>
</comment>
<dbReference type="STRING" id="361077.A0A152A651"/>
<evidence type="ECO:0008006" key="4">
    <source>
        <dbReference type="Google" id="ProtNLM"/>
    </source>
</evidence>
<dbReference type="InterPro" id="IPR051251">
    <property type="entry name" value="STK_FNIP-Repeat"/>
</dbReference>
<organism evidence="2 3">
    <name type="scientific">Tieghemostelium lacteum</name>
    <name type="common">Slime mold</name>
    <name type="synonym">Dictyostelium lacteum</name>
    <dbReference type="NCBI Taxonomy" id="361077"/>
    <lineage>
        <taxon>Eukaryota</taxon>
        <taxon>Amoebozoa</taxon>
        <taxon>Evosea</taxon>
        <taxon>Eumycetozoa</taxon>
        <taxon>Dictyostelia</taxon>
        <taxon>Dictyosteliales</taxon>
        <taxon>Raperosteliaceae</taxon>
        <taxon>Tieghemostelium</taxon>
    </lineage>
</organism>
<protein>
    <recommendedName>
        <fullName evidence="4">FNIP repeat-containing protein</fullName>
    </recommendedName>
</protein>
<keyword evidence="1" id="KW-0677">Repeat</keyword>
<dbReference type="InterPro" id="IPR032675">
    <property type="entry name" value="LRR_dom_sf"/>
</dbReference>
<evidence type="ECO:0000313" key="2">
    <source>
        <dbReference type="EMBL" id="KYR01700.1"/>
    </source>
</evidence>
<dbReference type="Pfam" id="PF05725">
    <property type="entry name" value="FNIP"/>
    <property type="match status" value="5"/>
</dbReference>